<keyword evidence="2" id="KW-1185">Reference proteome</keyword>
<dbReference type="AlphaFoldDB" id="A0A1H2DEP7"/>
<evidence type="ECO:0000313" key="1">
    <source>
        <dbReference type="EMBL" id="SDT81225.1"/>
    </source>
</evidence>
<dbReference type="Pfam" id="PF14435">
    <property type="entry name" value="SUKH-4"/>
    <property type="match status" value="1"/>
</dbReference>
<protein>
    <submittedName>
        <fullName evidence="1">SUKH-4 immunity protein</fullName>
    </submittedName>
</protein>
<dbReference type="EMBL" id="LT629758">
    <property type="protein sequence ID" value="SDT81225.1"/>
    <property type="molecule type" value="Genomic_DNA"/>
</dbReference>
<dbReference type="InterPro" id="IPR025851">
    <property type="entry name" value="SUKH-4"/>
</dbReference>
<gene>
    <name evidence="1" type="ORF">SAMN04489716_9546</name>
</gene>
<accession>A0A1H2DEP7</accession>
<dbReference type="Proteomes" id="UP000198688">
    <property type="component" value="Chromosome I"/>
</dbReference>
<evidence type="ECO:0000313" key="2">
    <source>
        <dbReference type="Proteomes" id="UP000198688"/>
    </source>
</evidence>
<dbReference type="STRING" id="113562.SAMN04489716_9546"/>
<proteinExistence type="predicted"/>
<dbReference type="OrthoDB" id="4154905at2"/>
<sequence length="149" mass="16820">MEQRAASALISPGLPVDERKLFVRNSTRELESRSLDGCGSAAFLGQYEDGVNTYWVSLRDGTVWMLFGYDDVPQRVARINTSVTALQALLALWDEFIGSGVHEDDDAYEGLVEDVLRRARQADPEMFDDEESWWSRVFEEVELGVLAPE</sequence>
<organism evidence="1 2">
    <name type="scientific">Actinoplanes derwentensis</name>
    <dbReference type="NCBI Taxonomy" id="113562"/>
    <lineage>
        <taxon>Bacteria</taxon>
        <taxon>Bacillati</taxon>
        <taxon>Actinomycetota</taxon>
        <taxon>Actinomycetes</taxon>
        <taxon>Micromonosporales</taxon>
        <taxon>Micromonosporaceae</taxon>
        <taxon>Actinoplanes</taxon>
    </lineage>
</organism>
<reference evidence="1 2" key="1">
    <citation type="submission" date="2016-10" db="EMBL/GenBank/DDBJ databases">
        <authorList>
            <person name="de Groot N.N."/>
        </authorList>
    </citation>
    <scope>NUCLEOTIDE SEQUENCE [LARGE SCALE GENOMIC DNA]</scope>
    <source>
        <strain evidence="1 2">DSM 43941</strain>
    </source>
</reference>
<name>A0A1H2DEP7_9ACTN</name>